<evidence type="ECO:0000256" key="3">
    <source>
        <dbReference type="ARBA" id="ARBA00023163"/>
    </source>
</evidence>
<dbReference type="PANTHER" id="PTHR46796:SF15">
    <property type="entry name" value="BLL1074 PROTEIN"/>
    <property type="match status" value="1"/>
</dbReference>
<comment type="caution">
    <text evidence="5">The sequence shown here is derived from an EMBL/GenBank/DDBJ whole genome shotgun (WGS) entry which is preliminary data.</text>
</comment>
<keyword evidence="2" id="KW-0238">DNA-binding</keyword>
<dbReference type="InterPro" id="IPR018060">
    <property type="entry name" value="HTH_AraC"/>
</dbReference>
<organism evidence="5 6">
    <name type="scientific">Pseudonocardia xinjiangensis</name>
    <dbReference type="NCBI Taxonomy" id="75289"/>
    <lineage>
        <taxon>Bacteria</taxon>
        <taxon>Bacillati</taxon>
        <taxon>Actinomycetota</taxon>
        <taxon>Actinomycetes</taxon>
        <taxon>Pseudonocardiales</taxon>
        <taxon>Pseudonocardiaceae</taxon>
        <taxon>Pseudonocardia</taxon>
    </lineage>
</organism>
<dbReference type="EMBL" id="JAAXKY010000257">
    <property type="protein sequence ID" value="NMH82566.1"/>
    <property type="molecule type" value="Genomic_DNA"/>
</dbReference>
<feature type="non-terminal residue" evidence="5">
    <location>
        <position position="1"/>
    </location>
</feature>
<protein>
    <submittedName>
        <fullName evidence="5">Helix-turn-helix domain-containing protein</fullName>
    </submittedName>
</protein>
<reference evidence="5 6" key="1">
    <citation type="submission" date="2020-04" db="EMBL/GenBank/DDBJ databases">
        <authorList>
            <person name="Klaysubun C."/>
            <person name="Duangmal K."/>
            <person name="Lipun K."/>
        </authorList>
    </citation>
    <scope>NUCLEOTIDE SEQUENCE [LARGE SCALE GENOMIC DNA]</scope>
    <source>
        <strain evidence="5 6">JCM 11839</strain>
    </source>
</reference>
<evidence type="ECO:0000256" key="1">
    <source>
        <dbReference type="ARBA" id="ARBA00023015"/>
    </source>
</evidence>
<feature type="domain" description="HTH araC/xylS-type" evidence="4">
    <location>
        <begin position="130"/>
        <end position="227"/>
    </location>
</feature>
<dbReference type="InterPro" id="IPR046532">
    <property type="entry name" value="DUF6597"/>
</dbReference>
<dbReference type="SMART" id="SM00342">
    <property type="entry name" value="HTH_ARAC"/>
    <property type="match status" value="1"/>
</dbReference>
<dbReference type="Gene3D" id="1.10.10.60">
    <property type="entry name" value="Homeodomain-like"/>
    <property type="match status" value="1"/>
</dbReference>
<sequence length="241" mass="24858">PALRGQVECGWSARIAADVPAQVQDVLPDGCMDLVWTGGELVVAGPDTAPHPVRRSPGTASAGLRFAPGMLPALLGVPASAVRNQRVPLAELHPALARRATARLEPDATPVAILTVLGDVATALPGPQAEPGLRAVAAHLGTGASAGDTAQRLGWTDRSLHRRCLAAFGYGPAVLRRVLRFRRAADLLYAGVPLAEAAARAGYADQPHLSREVRLLAGVAPRQLAGANRSTPLPSGSCTTA</sequence>
<proteinExistence type="predicted"/>
<evidence type="ECO:0000256" key="2">
    <source>
        <dbReference type="ARBA" id="ARBA00023125"/>
    </source>
</evidence>
<evidence type="ECO:0000259" key="4">
    <source>
        <dbReference type="PROSITE" id="PS01124"/>
    </source>
</evidence>
<dbReference type="Proteomes" id="UP001296706">
    <property type="component" value="Unassembled WGS sequence"/>
</dbReference>
<gene>
    <name evidence="5" type="ORF">HF577_36460</name>
</gene>
<dbReference type="Pfam" id="PF12833">
    <property type="entry name" value="HTH_18"/>
    <property type="match status" value="1"/>
</dbReference>
<evidence type="ECO:0000313" key="6">
    <source>
        <dbReference type="Proteomes" id="UP001296706"/>
    </source>
</evidence>
<dbReference type="Pfam" id="PF20240">
    <property type="entry name" value="DUF6597"/>
    <property type="match status" value="1"/>
</dbReference>
<name>A0ABX1RRX5_9PSEU</name>
<dbReference type="RefSeq" id="WP_169400558.1">
    <property type="nucleotide sequence ID" value="NZ_JAAXKY010000257.1"/>
</dbReference>
<keyword evidence="3" id="KW-0804">Transcription</keyword>
<keyword evidence="6" id="KW-1185">Reference proteome</keyword>
<accession>A0ABX1RRX5</accession>
<dbReference type="PANTHER" id="PTHR46796">
    <property type="entry name" value="HTH-TYPE TRANSCRIPTIONAL ACTIVATOR RHAS-RELATED"/>
    <property type="match status" value="1"/>
</dbReference>
<keyword evidence="1" id="KW-0805">Transcription regulation</keyword>
<dbReference type="PROSITE" id="PS01124">
    <property type="entry name" value="HTH_ARAC_FAMILY_2"/>
    <property type="match status" value="1"/>
</dbReference>
<dbReference type="InterPro" id="IPR050204">
    <property type="entry name" value="AraC_XylS_family_regulators"/>
</dbReference>
<evidence type="ECO:0000313" key="5">
    <source>
        <dbReference type="EMBL" id="NMH82566.1"/>
    </source>
</evidence>